<reference evidence="2 3" key="2">
    <citation type="journal article" date="2022" name="Mol. Biol. Evol.">
        <title>Comparative Genomics Reveals Insights into the Divergent Evolution of Astigmatic Mites and Household Pest Adaptations.</title>
        <authorList>
            <person name="Xiong Q."/>
            <person name="Wan A.T."/>
            <person name="Liu X."/>
            <person name="Fung C.S."/>
            <person name="Xiao X."/>
            <person name="Malainual N."/>
            <person name="Hou J."/>
            <person name="Wang L."/>
            <person name="Wang M."/>
            <person name="Yang K.Y."/>
            <person name="Cui Y."/>
            <person name="Leung E.L."/>
            <person name="Nong W."/>
            <person name="Shin S.K."/>
            <person name="Au S.W."/>
            <person name="Jeong K.Y."/>
            <person name="Chew F.T."/>
            <person name="Hui J.H."/>
            <person name="Leung T.F."/>
            <person name="Tungtrongchitr A."/>
            <person name="Zhong N."/>
            <person name="Liu Z."/>
            <person name="Tsui S.K."/>
        </authorList>
    </citation>
    <scope>NUCLEOTIDE SEQUENCE [LARGE SCALE GENOMIC DNA]</scope>
    <source>
        <strain evidence="2">Derp</strain>
    </source>
</reference>
<dbReference type="EMBL" id="NJHN03000126">
    <property type="protein sequence ID" value="KAH9412915.1"/>
    <property type="molecule type" value="Genomic_DNA"/>
</dbReference>
<feature type="transmembrane region" description="Helical" evidence="1">
    <location>
        <begin position="22"/>
        <end position="42"/>
    </location>
</feature>
<gene>
    <name evidence="2" type="ORF">DERP_013224</name>
</gene>
<name>A0ABQ8IRI1_DERPT</name>
<evidence type="ECO:0000256" key="1">
    <source>
        <dbReference type="SAM" id="Phobius"/>
    </source>
</evidence>
<dbReference type="Proteomes" id="UP000887458">
    <property type="component" value="Unassembled WGS sequence"/>
</dbReference>
<evidence type="ECO:0000313" key="3">
    <source>
        <dbReference type="Proteomes" id="UP000887458"/>
    </source>
</evidence>
<proteinExistence type="predicted"/>
<comment type="caution">
    <text evidence="2">The sequence shown here is derived from an EMBL/GenBank/DDBJ whole genome shotgun (WGS) entry which is preliminary data.</text>
</comment>
<evidence type="ECO:0000313" key="2">
    <source>
        <dbReference type="EMBL" id="KAH9412915.1"/>
    </source>
</evidence>
<keyword evidence="1" id="KW-1133">Transmembrane helix</keyword>
<reference evidence="2 3" key="1">
    <citation type="journal article" date="2018" name="J. Allergy Clin. Immunol.">
        <title>High-quality assembly of Dermatophagoides pteronyssinus genome and transcriptome reveals a wide range of novel allergens.</title>
        <authorList>
            <person name="Liu X.Y."/>
            <person name="Yang K.Y."/>
            <person name="Wang M.Q."/>
            <person name="Kwok J.S."/>
            <person name="Zeng X."/>
            <person name="Yang Z."/>
            <person name="Xiao X.J."/>
            <person name="Lau C.P."/>
            <person name="Li Y."/>
            <person name="Huang Z.M."/>
            <person name="Ba J.G."/>
            <person name="Yim A.K."/>
            <person name="Ouyang C.Y."/>
            <person name="Ngai S.M."/>
            <person name="Chan T.F."/>
            <person name="Leung E.L."/>
            <person name="Liu L."/>
            <person name="Liu Z.G."/>
            <person name="Tsui S.K."/>
        </authorList>
    </citation>
    <scope>NUCLEOTIDE SEQUENCE [LARGE SCALE GENOMIC DNA]</scope>
    <source>
        <strain evidence="2">Derp</strain>
    </source>
</reference>
<keyword evidence="3" id="KW-1185">Reference proteome</keyword>
<keyword evidence="1" id="KW-0812">Transmembrane</keyword>
<accession>A0ABQ8IRI1</accession>
<organism evidence="2 3">
    <name type="scientific">Dermatophagoides pteronyssinus</name>
    <name type="common">European house dust mite</name>
    <dbReference type="NCBI Taxonomy" id="6956"/>
    <lineage>
        <taxon>Eukaryota</taxon>
        <taxon>Metazoa</taxon>
        <taxon>Ecdysozoa</taxon>
        <taxon>Arthropoda</taxon>
        <taxon>Chelicerata</taxon>
        <taxon>Arachnida</taxon>
        <taxon>Acari</taxon>
        <taxon>Acariformes</taxon>
        <taxon>Sarcoptiformes</taxon>
        <taxon>Astigmata</taxon>
        <taxon>Psoroptidia</taxon>
        <taxon>Analgoidea</taxon>
        <taxon>Pyroglyphidae</taxon>
        <taxon>Dermatophagoidinae</taxon>
        <taxon>Dermatophagoides</taxon>
    </lineage>
</organism>
<sequence length="61" mass="6757">MQILSSNQKGSPLLPLPHKSTSLMQIINLPIGVALVLPFWLVDQFKIPIILLISHSIQINS</sequence>
<keyword evidence="1" id="KW-0472">Membrane</keyword>
<protein>
    <submittedName>
        <fullName evidence="2">Uncharacterized protein</fullName>
    </submittedName>
</protein>